<accession>I4EEN4</accession>
<comment type="caution">
    <text evidence="2">The sequence shown here is derived from an EMBL/GenBank/DDBJ whole genome shotgun (WGS) entry which is preliminary data.</text>
</comment>
<reference evidence="2 3" key="1">
    <citation type="journal article" date="2012" name="ISME J.">
        <title>Nitrification expanded: discovery, physiology and genomics of a nitrite-oxidizing bacterium from the phylum Chloroflexi.</title>
        <authorList>
            <person name="Sorokin D.Y."/>
            <person name="Lucker S."/>
            <person name="Vejmelkova D."/>
            <person name="Kostrikina N.A."/>
            <person name="Kleerebezem R."/>
            <person name="Rijpstra W.I."/>
            <person name="Damste J.S."/>
            <person name="Le Paslier D."/>
            <person name="Muyzer G."/>
            <person name="Wagner M."/>
            <person name="van Loosdrecht M.C."/>
            <person name="Daims H."/>
        </authorList>
    </citation>
    <scope>NUCLEOTIDE SEQUENCE [LARGE SCALE GENOMIC DNA]</scope>
    <source>
        <strain evidence="3">none</strain>
    </source>
</reference>
<evidence type="ECO:0000313" key="3">
    <source>
        <dbReference type="Proteomes" id="UP000004221"/>
    </source>
</evidence>
<dbReference type="PANTHER" id="PTHR43591">
    <property type="entry name" value="METHYLTRANSFERASE"/>
    <property type="match status" value="1"/>
</dbReference>
<dbReference type="InterPro" id="IPR041698">
    <property type="entry name" value="Methyltransf_25"/>
</dbReference>
<dbReference type="PANTHER" id="PTHR43591:SF24">
    <property type="entry name" value="2-METHOXY-6-POLYPRENYL-1,4-BENZOQUINOL METHYLASE, MITOCHONDRIAL"/>
    <property type="match status" value="1"/>
</dbReference>
<dbReference type="SUPFAM" id="SSF53335">
    <property type="entry name" value="S-adenosyl-L-methionine-dependent methyltransferases"/>
    <property type="match status" value="1"/>
</dbReference>
<proteinExistence type="predicted"/>
<protein>
    <recommendedName>
        <fullName evidence="1">Methyltransferase domain-containing protein</fullName>
    </recommendedName>
</protein>
<gene>
    <name evidence="2" type="ORF">NITHO_1920007</name>
</gene>
<evidence type="ECO:0000259" key="1">
    <source>
        <dbReference type="Pfam" id="PF13649"/>
    </source>
</evidence>
<name>I4EEN4_9BACT</name>
<dbReference type="EMBL" id="CAGS01000104">
    <property type="protein sequence ID" value="CCF83146.1"/>
    <property type="molecule type" value="Genomic_DNA"/>
</dbReference>
<organism evidence="2 3">
    <name type="scientific">Nitrolancea hollandica Lb</name>
    <dbReference type="NCBI Taxonomy" id="1129897"/>
    <lineage>
        <taxon>Bacteria</taxon>
        <taxon>Pseudomonadati</taxon>
        <taxon>Thermomicrobiota</taxon>
        <taxon>Thermomicrobia</taxon>
        <taxon>Sphaerobacterales</taxon>
        <taxon>Sphaerobacterineae</taxon>
        <taxon>Sphaerobacteraceae</taxon>
        <taxon>Nitrolancea</taxon>
    </lineage>
</organism>
<dbReference type="Proteomes" id="UP000004221">
    <property type="component" value="Unassembled WGS sequence"/>
</dbReference>
<keyword evidence="3" id="KW-1185">Reference proteome</keyword>
<feature type="domain" description="Methyltransferase" evidence="1">
    <location>
        <begin position="80"/>
        <end position="168"/>
    </location>
</feature>
<dbReference type="InterPro" id="IPR029063">
    <property type="entry name" value="SAM-dependent_MTases_sf"/>
</dbReference>
<dbReference type="GO" id="GO:0008168">
    <property type="term" value="F:methyltransferase activity"/>
    <property type="evidence" value="ECO:0007669"/>
    <property type="project" value="TreeGrafter"/>
</dbReference>
<dbReference type="CDD" id="cd02440">
    <property type="entry name" value="AdoMet_MTases"/>
    <property type="match status" value="1"/>
</dbReference>
<dbReference type="OrthoDB" id="529208at2"/>
<dbReference type="Pfam" id="PF13649">
    <property type="entry name" value="Methyltransf_25"/>
    <property type="match status" value="1"/>
</dbReference>
<dbReference type="Gene3D" id="3.40.50.150">
    <property type="entry name" value="Vaccinia Virus protein VP39"/>
    <property type="match status" value="1"/>
</dbReference>
<dbReference type="AlphaFoldDB" id="I4EEN4"/>
<sequence>MNRLRELVRGRTRRLWARGVMQLAMRDSPFWRLARTPTRRIFDGLAPRWDTMVASQGQDWFQALDGALDHLPAGWQPARILEIGAGTGRGTFHLAARFPSAFTIGLDLSAAMLHRGQERAREEQLPAVHIVAGDGAALPITTKSVDLAVLLNAPPFFDEIARVVRPGGAIVLAFSHGPRQPMYVSGPTAARHLRRHGFNDVIAGWAGEGTFVIGRRAPDRARQALTTSQGTA</sequence>
<evidence type="ECO:0000313" key="2">
    <source>
        <dbReference type="EMBL" id="CCF83146.1"/>
    </source>
</evidence>
<dbReference type="RefSeq" id="WP_008475976.1">
    <property type="nucleotide sequence ID" value="NZ_CAGS01000104.1"/>
</dbReference>